<evidence type="ECO:0000313" key="2">
    <source>
        <dbReference type="Proteomes" id="UP000092665"/>
    </source>
</evidence>
<comment type="caution">
    <text evidence="1">The sequence shown here is derived from an EMBL/GenBank/DDBJ whole genome shotgun (WGS) entry which is preliminary data.</text>
</comment>
<accession>A0A1B8YG44</accession>
<dbReference type="InterPro" id="IPR013321">
    <property type="entry name" value="Arc_rbn_hlx_hlx"/>
</dbReference>
<name>A0A1B8YG44_9GAMM</name>
<protein>
    <recommendedName>
        <fullName evidence="3">Ribbon-helix-helix protein CopG domain-containing protein</fullName>
    </recommendedName>
</protein>
<dbReference type="Proteomes" id="UP000092665">
    <property type="component" value="Unassembled WGS sequence"/>
</dbReference>
<dbReference type="Gene3D" id="1.10.1220.10">
    <property type="entry name" value="Met repressor-like"/>
    <property type="match status" value="1"/>
</dbReference>
<dbReference type="GO" id="GO:0043565">
    <property type="term" value="F:sequence-specific DNA binding"/>
    <property type="evidence" value="ECO:0007669"/>
    <property type="project" value="UniProtKB-ARBA"/>
</dbReference>
<evidence type="ECO:0008006" key="3">
    <source>
        <dbReference type="Google" id="ProtNLM"/>
    </source>
</evidence>
<dbReference type="GO" id="GO:0006355">
    <property type="term" value="P:regulation of DNA-templated transcription"/>
    <property type="evidence" value="ECO:0007669"/>
    <property type="project" value="InterPro"/>
</dbReference>
<dbReference type="EMBL" id="LOIC01000073">
    <property type="protein sequence ID" value="OCA54037.1"/>
    <property type="molecule type" value="Genomic_DNA"/>
</dbReference>
<reference evidence="2" key="1">
    <citation type="submission" date="2015-11" db="EMBL/GenBank/DDBJ databases">
        <authorList>
            <person name="Tobias N.J."/>
            <person name="Mishra B."/>
            <person name="Gupta D.K."/>
            <person name="Thines M."/>
            <person name="Stinear T.P."/>
            <person name="Bode H.B."/>
        </authorList>
    </citation>
    <scope>NUCLEOTIDE SEQUENCE [LARGE SCALE GENOMIC DNA]</scope>
    <source>
        <strain evidence="2">PB45.5</strain>
    </source>
</reference>
<gene>
    <name evidence="1" type="ORF">Phpb_02912</name>
</gene>
<dbReference type="AlphaFoldDB" id="A0A1B8YG44"/>
<proteinExistence type="predicted"/>
<sequence>MVAMVRINIDLPEETIRKLEILKECSPDKSRAAQIRKAIDAYLDANISEQNNSAFGLWGDKKLDGLEYQNNLRKEWQ</sequence>
<evidence type="ECO:0000313" key="1">
    <source>
        <dbReference type="EMBL" id="OCA54037.1"/>
    </source>
</evidence>
<dbReference type="RefSeq" id="WP_240492558.1">
    <property type="nucleotide sequence ID" value="NZ_CAWMQN010000073.1"/>
</dbReference>
<dbReference type="PATRIC" id="fig|29488.15.peg.3207"/>
<organism evidence="1 2">
    <name type="scientific">Photorhabdus namnaonensis</name>
    <dbReference type="NCBI Taxonomy" id="1851568"/>
    <lineage>
        <taxon>Bacteria</taxon>
        <taxon>Pseudomonadati</taxon>
        <taxon>Pseudomonadota</taxon>
        <taxon>Gammaproteobacteria</taxon>
        <taxon>Enterobacterales</taxon>
        <taxon>Morganellaceae</taxon>
        <taxon>Photorhabdus</taxon>
    </lineage>
</organism>
<keyword evidence="2" id="KW-1185">Reference proteome</keyword>